<accession>A0A839T8Y4</accession>
<dbReference type="PANTHER" id="PTHR34136:SF1">
    <property type="entry name" value="UDP-N-ACETYL-D-MANNOSAMINURONIC ACID TRANSFERASE"/>
    <property type="match status" value="1"/>
</dbReference>
<dbReference type="NCBIfam" id="TIGR00696">
    <property type="entry name" value="wecG_tagA_cpsF"/>
    <property type="match status" value="1"/>
</dbReference>
<dbReference type="RefSeq" id="WP_183166997.1">
    <property type="nucleotide sequence ID" value="NZ_JACHXI010000012.1"/>
</dbReference>
<evidence type="ECO:0000313" key="3">
    <source>
        <dbReference type="EMBL" id="MBB3104103.1"/>
    </source>
</evidence>
<evidence type="ECO:0000313" key="4">
    <source>
        <dbReference type="Proteomes" id="UP000549250"/>
    </source>
</evidence>
<sequence length="257" mass="29077">MNLGKIVPIAGFPVHETTRQDLAIHLLTTLHQHEKISLLFANSNFVVKCKSLLNRMYNDSVLIVNDGVGLDIVAKCLHGGAFKANLNGTDFTPYLFCESSRPLRVFMLGAKPEVVEKAAEHVEQRLGQTIVGYCDGYSGLDDPQMIARINQSGAELLLVALGNPLQEEWILNHRDSLDVGIVTGVGALFDFWAGNQPRAPQFIQKIRLEWLFRLCHEPRRLMRRYTVDMLVFFARCFKYRKNPDTNETSDNPLQADY</sequence>
<dbReference type="CDD" id="cd06533">
    <property type="entry name" value="Glyco_transf_WecG_TagA"/>
    <property type="match status" value="1"/>
</dbReference>
<gene>
    <name evidence="3" type="ORF">FHR87_002515</name>
</gene>
<dbReference type="Pfam" id="PF03808">
    <property type="entry name" value="Glyco_tran_WecG"/>
    <property type="match status" value="1"/>
</dbReference>
<dbReference type="EC" id="2.4.1.-" evidence="3"/>
<dbReference type="Proteomes" id="UP000549250">
    <property type="component" value="Unassembled WGS sequence"/>
</dbReference>
<dbReference type="InterPro" id="IPR004629">
    <property type="entry name" value="WecG_TagA_CpsF"/>
</dbReference>
<keyword evidence="4" id="KW-1185">Reference proteome</keyword>
<proteinExistence type="predicted"/>
<reference evidence="3 4" key="1">
    <citation type="submission" date="2020-08" db="EMBL/GenBank/DDBJ databases">
        <title>Genomic Encyclopedia of Type Strains, Phase III (KMG-III): the genomes of soil and plant-associated and newly described type strains.</title>
        <authorList>
            <person name="Whitman W."/>
        </authorList>
    </citation>
    <scope>NUCLEOTIDE SEQUENCE [LARGE SCALE GENOMIC DNA]</scope>
    <source>
        <strain evidence="3 4">CECT 4462</strain>
    </source>
</reference>
<keyword evidence="2 3" id="KW-0808">Transferase</keyword>
<organism evidence="3 4">
    <name type="scientific">Azomonas macrocytogenes</name>
    <name type="common">Azotobacter macrocytogenes</name>
    <dbReference type="NCBI Taxonomy" id="69962"/>
    <lineage>
        <taxon>Bacteria</taxon>
        <taxon>Pseudomonadati</taxon>
        <taxon>Pseudomonadota</taxon>
        <taxon>Gammaproteobacteria</taxon>
        <taxon>Pseudomonadales</taxon>
        <taxon>Pseudomonadaceae</taxon>
        <taxon>Azomonas</taxon>
    </lineage>
</organism>
<dbReference type="EMBL" id="JACHXI010000012">
    <property type="protein sequence ID" value="MBB3104103.1"/>
    <property type="molecule type" value="Genomic_DNA"/>
</dbReference>
<protein>
    <submittedName>
        <fullName evidence="3">Beta-1,4-glucosyltransferase</fullName>
        <ecNumber evidence="3">2.4.1.-</ecNumber>
    </submittedName>
</protein>
<keyword evidence="1 3" id="KW-0328">Glycosyltransferase</keyword>
<dbReference type="AlphaFoldDB" id="A0A839T8Y4"/>
<evidence type="ECO:0000256" key="1">
    <source>
        <dbReference type="ARBA" id="ARBA00022676"/>
    </source>
</evidence>
<dbReference type="GO" id="GO:0016758">
    <property type="term" value="F:hexosyltransferase activity"/>
    <property type="evidence" value="ECO:0007669"/>
    <property type="project" value="TreeGrafter"/>
</dbReference>
<name>A0A839T8Y4_AZOMA</name>
<evidence type="ECO:0000256" key="2">
    <source>
        <dbReference type="ARBA" id="ARBA00022679"/>
    </source>
</evidence>
<dbReference type="PANTHER" id="PTHR34136">
    <property type="match status" value="1"/>
</dbReference>
<comment type="caution">
    <text evidence="3">The sequence shown here is derived from an EMBL/GenBank/DDBJ whole genome shotgun (WGS) entry which is preliminary data.</text>
</comment>